<keyword evidence="2" id="KW-0436">Ligase</keyword>
<dbReference type="GO" id="GO:0006310">
    <property type="term" value="P:DNA recombination"/>
    <property type="evidence" value="ECO:0007669"/>
    <property type="project" value="UniProtKB-KW"/>
</dbReference>
<dbReference type="Proteomes" id="UP000030758">
    <property type="component" value="Unassembled WGS sequence"/>
</dbReference>
<keyword evidence="3" id="KW-0479">Metal-binding</keyword>
<sequence>MATRTSTSPESELPCFHVSSFLKIHMHSTAYSGGEFTSSYGETPLQGSLTQYLQNAFNASVRNCILDGEMIGWNRTEKCFATKGDHVDVKCLSSGDTINPCYVVFDLLYLNNVQLTSLPLHERLKRLREVVTEVEDYLMIAEQKTTSSVQEVVNALSDAVGRREEGIIVKNPQSAYRPNARSYEAGWLKIKPDYVHGLCDQLDLLVVGGYFGTGRRSNLLSHFMLAVLDENTKDDLQPTFLSVGKVGSGYTVQELYNLNVRLSRTPLQKSCPAWLQTSSEKAEVYIQPDRSVILQVKAAQIVTSKAFALGYTLRFPRVEMIRRDKGWRDCMTKEEFFRLNEVTQEQIIHRLSSMDSSKKVTTPRKRRAPAIIIEQSPSKRLRKIKSLVNVFEGRQICILNGTDQHSKESLEQMVVELGGTVVQNPVGPIFCAVSGKVTVKVQAVMSSGSVDVAKVDWLLRCREKQTLLHW</sequence>
<keyword evidence="5" id="KW-0460">Magnesium</keyword>
<dbReference type="GO" id="GO:0032807">
    <property type="term" value="C:DNA ligase IV complex"/>
    <property type="evidence" value="ECO:0007669"/>
    <property type="project" value="TreeGrafter"/>
</dbReference>
<dbReference type="InterPro" id="IPR001357">
    <property type="entry name" value="BRCT_dom"/>
</dbReference>
<dbReference type="InterPro" id="IPR012340">
    <property type="entry name" value="NA-bd_OB-fold"/>
</dbReference>
<dbReference type="InterPro" id="IPR000977">
    <property type="entry name" value="DNA_ligase_ATP-dep"/>
</dbReference>
<gene>
    <name evidence="11" type="ORF">M514_04293</name>
</gene>
<evidence type="ECO:0000256" key="8">
    <source>
        <dbReference type="RuleBase" id="RU004196"/>
    </source>
</evidence>
<dbReference type="InterPro" id="IPR036420">
    <property type="entry name" value="BRCT_dom_sf"/>
</dbReference>
<dbReference type="GO" id="GO:0006297">
    <property type="term" value="P:nucleotide-excision repair, DNA gap filling"/>
    <property type="evidence" value="ECO:0007669"/>
    <property type="project" value="TreeGrafter"/>
</dbReference>
<keyword evidence="4" id="KW-0227">DNA damage</keyword>
<evidence type="ECO:0000256" key="7">
    <source>
        <dbReference type="ARBA" id="ARBA00023204"/>
    </source>
</evidence>
<dbReference type="CDD" id="cd07968">
    <property type="entry name" value="OBF_DNA_ligase_IV"/>
    <property type="match status" value="1"/>
</dbReference>
<dbReference type="GO" id="GO:0046872">
    <property type="term" value="F:metal ion binding"/>
    <property type="evidence" value="ECO:0007669"/>
    <property type="project" value="UniProtKB-KW"/>
</dbReference>
<organism evidence="11">
    <name type="scientific">Trichuris suis</name>
    <name type="common">pig whipworm</name>
    <dbReference type="NCBI Taxonomy" id="68888"/>
    <lineage>
        <taxon>Eukaryota</taxon>
        <taxon>Metazoa</taxon>
        <taxon>Ecdysozoa</taxon>
        <taxon>Nematoda</taxon>
        <taxon>Enoplea</taxon>
        <taxon>Dorylaimia</taxon>
        <taxon>Trichinellida</taxon>
        <taxon>Trichuridae</taxon>
        <taxon>Trichuris</taxon>
    </lineage>
</organism>
<dbReference type="NCBIfam" id="TIGR00574">
    <property type="entry name" value="dnl1"/>
    <property type="match status" value="1"/>
</dbReference>
<dbReference type="Gene3D" id="3.30.470.30">
    <property type="entry name" value="DNA ligase/mRNA capping enzyme"/>
    <property type="match status" value="1"/>
</dbReference>
<dbReference type="GO" id="GO:0006303">
    <property type="term" value="P:double-strand break repair via nonhomologous end joining"/>
    <property type="evidence" value="ECO:0007669"/>
    <property type="project" value="TreeGrafter"/>
</dbReference>
<evidence type="ECO:0000256" key="6">
    <source>
        <dbReference type="ARBA" id="ARBA00023172"/>
    </source>
</evidence>
<feature type="domain" description="ATP-dependent DNA ligase family profile" evidence="9">
    <location>
        <begin position="93"/>
        <end position="229"/>
    </location>
</feature>
<dbReference type="Pfam" id="PF00533">
    <property type="entry name" value="BRCT"/>
    <property type="match status" value="1"/>
</dbReference>
<keyword evidence="6" id="KW-0233">DNA recombination</keyword>
<evidence type="ECO:0000256" key="5">
    <source>
        <dbReference type="ARBA" id="ARBA00022842"/>
    </source>
</evidence>
<dbReference type="InterPro" id="IPR044125">
    <property type="entry name" value="Adenylation_DNA_ligase_IV"/>
</dbReference>
<dbReference type="Pfam" id="PF04679">
    <property type="entry name" value="DNA_ligase_A_C"/>
    <property type="match status" value="1"/>
</dbReference>
<dbReference type="SUPFAM" id="SSF56091">
    <property type="entry name" value="DNA ligase/mRNA capping enzyme, catalytic domain"/>
    <property type="match status" value="1"/>
</dbReference>
<name>A0A085NQI4_9BILA</name>
<evidence type="ECO:0000256" key="4">
    <source>
        <dbReference type="ARBA" id="ARBA00022763"/>
    </source>
</evidence>
<reference evidence="11" key="1">
    <citation type="journal article" date="2014" name="Nat. Genet.">
        <title>Genome and transcriptome of the porcine whipworm Trichuris suis.</title>
        <authorList>
            <person name="Jex A.R."/>
            <person name="Nejsum P."/>
            <person name="Schwarz E.M."/>
            <person name="Hu L."/>
            <person name="Young N.D."/>
            <person name="Hall R.S."/>
            <person name="Korhonen P.K."/>
            <person name="Liao S."/>
            <person name="Thamsborg S."/>
            <person name="Xia J."/>
            <person name="Xu P."/>
            <person name="Wang S."/>
            <person name="Scheerlinck J.P."/>
            <person name="Hofmann A."/>
            <person name="Sternberg P.W."/>
            <person name="Wang J."/>
            <person name="Gasser R.B."/>
        </authorList>
    </citation>
    <scope>NUCLEOTIDE SEQUENCE [LARGE SCALE GENOMIC DNA]</scope>
    <source>
        <strain evidence="11">DCEP-RM93F</strain>
    </source>
</reference>
<dbReference type="Gene3D" id="3.40.50.10190">
    <property type="entry name" value="BRCT domain"/>
    <property type="match status" value="1"/>
</dbReference>
<proteinExistence type="inferred from homology"/>
<dbReference type="PROSITE" id="PS50160">
    <property type="entry name" value="DNA_LIGASE_A3"/>
    <property type="match status" value="1"/>
</dbReference>
<evidence type="ECO:0000256" key="3">
    <source>
        <dbReference type="ARBA" id="ARBA00022723"/>
    </source>
</evidence>
<feature type="domain" description="BRCT" evidence="10">
    <location>
        <begin position="386"/>
        <end position="470"/>
    </location>
</feature>
<dbReference type="EMBL" id="KL367481">
    <property type="protein sequence ID" value="KFD71730.1"/>
    <property type="molecule type" value="Genomic_DNA"/>
</dbReference>
<dbReference type="InterPro" id="IPR029710">
    <property type="entry name" value="LIG4"/>
</dbReference>
<dbReference type="SMART" id="SM00292">
    <property type="entry name" value="BRCT"/>
    <property type="match status" value="1"/>
</dbReference>
<dbReference type="InterPro" id="IPR012310">
    <property type="entry name" value="DNA_ligase_ATP-dep_cent"/>
</dbReference>
<dbReference type="SUPFAM" id="SSF52113">
    <property type="entry name" value="BRCT domain"/>
    <property type="match status" value="1"/>
</dbReference>
<dbReference type="CDD" id="cd07903">
    <property type="entry name" value="Adenylation_DNA_ligase_IV"/>
    <property type="match status" value="1"/>
</dbReference>
<dbReference type="GO" id="GO:0003910">
    <property type="term" value="F:DNA ligase (ATP) activity"/>
    <property type="evidence" value="ECO:0007669"/>
    <property type="project" value="InterPro"/>
</dbReference>
<dbReference type="Gene3D" id="2.40.50.140">
    <property type="entry name" value="Nucleic acid-binding proteins"/>
    <property type="match status" value="1"/>
</dbReference>
<dbReference type="GO" id="GO:0005958">
    <property type="term" value="C:DNA-dependent protein kinase-DNA ligase 4 complex"/>
    <property type="evidence" value="ECO:0007669"/>
    <property type="project" value="TreeGrafter"/>
</dbReference>
<dbReference type="AlphaFoldDB" id="A0A085NQI4"/>
<keyword evidence="7" id="KW-0234">DNA repair</keyword>
<dbReference type="GO" id="GO:0071897">
    <property type="term" value="P:DNA biosynthetic process"/>
    <property type="evidence" value="ECO:0007669"/>
    <property type="project" value="InterPro"/>
</dbReference>
<evidence type="ECO:0000259" key="9">
    <source>
        <dbReference type="PROSITE" id="PS50160"/>
    </source>
</evidence>
<dbReference type="Pfam" id="PF01068">
    <property type="entry name" value="DNA_ligase_A_M"/>
    <property type="match status" value="1"/>
</dbReference>
<protein>
    <recommendedName>
        <fullName evidence="1">DNA ligase 4</fullName>
    </recommendedName>
</protein>
<evidence type="ECO:0000256" key="1">
    <source>
        <dbReference type="ARBA" id="ARBA00022073"/>
    </source>
</evidence>
<evidence type="ECO:0000259" key="10">
    <source>
        <dbReference type="PROSITE" id="PS50172"/>
    </source>
</evidence>
<dbReference type="InterPro" id="IPR012309">
    <property type="entry name" value="DNA_ligase_ATP-dep_C"/>
</dbReference>
<dbReference type="PROSITE" id="PS50172">
    <property type="entry name" value="BRCT"/>
    <property type="match status" value="1"/>
</dbReference>
<accession>A0A085NQI4</accession>
<dbReference type="GO" id="GO:0005524">
    <property type="term" value="F:ATP binding"/>
    <property type="evidence" value="ECO:0007669"/>
    <property type="project" value="InterPro"/>
</dbReference>
<dbReference type="GO" id="GO:0003677">
    <property type="term" value="F:DNA binding"/>
    <property type="evidence" value="ECO:0007669"/>
    <property type="project" value="InterPro"/>
</dbReference>
<dbReference type="SUPFAM" id="SSF50249">
    <property type="entry name" value="Nucleic acid-binding proteins"/>
    <property type="match status" value="1"/>
</dbReference>
<dbReference type="PANTHER" id="PTHR45997:SF1">
    <property type="entry name" value="DNA LIGASE 4"/>
    <property type="match status" value="1"/>
</dbReference>
<comment type="similarity">
    <text evidence="8">Belongs to the ATP-dependent DNA ligase family.</text>
</comment>
<dbReference type="PANTHER" id="PTHR45997">
    <property type="entry name" value="DNA LIGASE 4"/>
    <property type="match status" value="1"/>
</dbReference>
<evidence type="ECO:0000313" key="11">
    <source>
        <dbReference type="EMBL" id="KFD71730.1"/>
    </source>
</evidence>
<evidence type="ECO:0000256" key="2">
    <source>
        <dbReference type="ARBA" id="ARBA00022598"/>
    </source>
</evidence>